<feature type="domain" description="HMA" evidence="25">
    <location>
        <begin position="7"/>
        <end position="71"/>
    </location>
</feature>
<protein>
    <recommendedName>
        <fullName evidence="4">Copper-exporting P-type ATPase</fullName>
        <ecNumber evidence="3">7.2.2.8</ecNumber>
    </recommendedName>
    <alternativeName>
        <fullName evidence="20">Copper-exporting P-type ATPase A</fullName>
    </alternativeName>
    <alternativeName>
        <fullName evidence="21">Cu(+)-exporting ATPase</fullName>
    </alternativeName>
</protein>
<dbReference type="Gene3D" id="3.40.50.1000">
    <property type="entry name" value="HAD superfamily/HAD-like"/>
    <property type="match status" value="1"/>
</dbReference>
<dbReference type="InterPro" id="IPR023299">
    <property type="entry name" value="ATPase_P-typ_cyto_dom_N"/>
</dbReference>
<dbReference type="SFLD" id="SFLDS00003">
    <property type="entry name" value="Haloacid_Dehalogenase"/>
    <property type="match status" value="1"/>
</dbReference>
<evidence type="ECO:0000256" key="9">
    <source>
        <dbReference type="ARBA" id="ARBA00022723"/>
    </source>
</evidence>
<name>A0ABY1ZLA5_9GAMM</name>
<evidence type="ECO:0000256" key="22">
    <source>
        <dbReference type="ARBA" id="ARBA00049289"/>
    </source>
</evidence>
<dbReference type="NCBIfam" id="TIGR01494">
    <property type="entry name" value="ATPase_P-type"/>
    <property type="match status" value="1"/>
</dbReference>
<evidence type="ECO:0000256" key="4">
    <source>
        <dbReference type="ARBA" id="ARBA00015102"/>
    </source>
</evidence>
<evidence type="ECO:0000256" key="20">
    <source>
        <dbReference type="ARBA" id="ARBA00029719"/>
    </source>
</evidence>
<dbReference type="SUPFAM" id="SSF81653">
    <property type="entry name" value="Calcium ATPase, transduction domain A"/>
    <property type="match status" value="1"/>
</dbReference>
<dbReference type="InterPro" id="IPR001757">
    <property type="entry name" value="P_typ_ATPase"/>
</dbReference>
<evidence type="ECO:0000256" key="18">
    <source>
        <dbReference type="ARBA" id="ARBA00023065"/>
    </source>
</evidence>
<dbReference type="InterPro" id="IPR044492">
    <property type="entry name" value="P_typ_ATPase_HD_dom"/>
</dbReference>
<dbReference type="SFLD" id="SFLDG00002">
    <property type="entry name" value="C1.7:_P-type_atpase_like"/>
    <property type="match status" value="1"/>
</dbReference>
<sequence length="996" mass="103434">MNTATQHPVQLSIEGASCQGCVRKIRAALGDLVPDPEQVVVDLAQQRVTLPEATDAETAAQKISDAGYPAQPINAAPAEVLSISGATCQHCVNRIRDAVAPLVGSGNDVQVDLEQQTVTLPAGTDPDSAAARISEAGYPAHPASAGTPLRLGISGASCRGCVKKIRQSLSELVADPGSVTVDLERQEVELPAGVDGDAAARAITGAGYPAHVLGAEAGAPEADEAGEADQGLVEPPAQADRRTAATPAGNDDGEISLSITGATCASCVRTIETAMQRVPGVTDARMNLADLTATARGSASADQLIRAISSAGYGASEITDQDAIDDEKEAASQREYRSLLIKMAGGLGLGLPLMAWGLFGGTMAVNGDTRVGWLIVGAVTLAVLVLAGGHYFTGAWKAFRHHNANMDTLIALGTGTAWLYSMGVVLAPELLPEAARHVYFEASAMIIGLINLGQALELRARGRTSQAIRRLLDLRARTARVIRDGQEVDIPVEEVQVGDHFRVRPGEKVPVDAVVIEGESRIDESMLTGEPMPVNKTGGEEVSAGTINSSGALVCEATRVGSETALAQIIQLVKKAQGEKPPIGRLADRISAIFVPAILLIAIAAALVWYNVGPAPAAAHMLVAATTVLIIACPCALGLATPMSVMVGVGKAAEHGILIRQGEALQLAGQLDTVVLDKTGTITEGKPRVTRLVPADGVSEAELLGLAAGLEQHSEHPLAQAILTVADERDVERSNSSGFEALNGRGVQARSGNHTLRLGNRRWLESEGVDLSGLQDAADAISNDAGTPLFLARDDQALGVIGVADRIKDDSRAAITRMTDQGIRVVMLTGDVEASARAIARQAGIDEVHANVLPEDKANIVRQLRDEGRRVAMVGDGINDAPALAAADVGFAIGAGTDVAIESASITLMRSSLQGVTDAIGISRATVRNIRQNLLGAFAYNSLGVPIAAGILYPVWGVLMSPILAGAAMSLSSVTVVSNANRLRFFKPGNRQEVSP</sequence>
<dbReference type="EMBL" id="SJDL01000018">
    <property type="protein sequence ID" value="TBW54888.1"/>
    <property type="molecule type" value="Genomic_DNA"/>
</dbReference>
<feature type="transmembrane region" description="Helical" evidence="23">
    <location>
        <begin position="371"/>
        <end position="392"/>
    </location>
</feature>
<dbReference type="InterPro" id="IPR036412">
    <property type="entry name" value="HAD-like_sf"/>
</dbReference>
<evidence type="ECO:0000256" key="19">
    <source>
        <dbReference type="ARBA" id="ARBA00023136"/>
    </source>
</evidence>
<keyword evidence="7" id="KW-0597">Phosphoprotein</keyword>
<dbReference type="PANTHER" id="PTHR43520:SF6">
    <property type="entry name" value="COPPER-EXPORTING P-TYPE ATPASE"/>
    <property type="match status" value="1"/>
</dbReference>
<dbReference type="InterPro" id="IPR008250">
    <property type="entry name" value="ATPase_P-typ_transduc_dom_A_sf"/>
</dbReference>
<dbReference type="Pfam" id="PF00403">
    <property type="entry name" value="HMA"/>
    <property type="match status" value="3"/>
</dbReference>
<evidence type="ECO:0000256" key="6">
    <source>
        <dbReference type="ARBA" id="ARBA00022475"/>
    </source>
</evidence>
<dbReference type="CDD" id="cd00371">
    <property type="entry name" value="HMA"/>
    <property type="match status" value="4"/>
</dbReference>
<keyword evidence="16 23" id="KW-1133">Transmembrane helix</keyword>
<evidence type="ECO:0000256" key="15">
    <source>
        <dbReference type="ARBA" id="ARBA00022967"/>
    </source>
</evidence>
<dbReference type="InterPro" id="IPR017969">
    <property type="entry name" value="Heavy-metal-associated_CS"/>
</dbReference>
<comment type="subcellular location">
    <subcellularLocation>
        <location evidence="1">Cell membrane</location>
        <topology evidence="1">Multi-pass membrane protein</topology>
    </subcellularLocation>
</comment>
<evidence type="ECO:0000256" key="5">
    <source>
        <dbReference type="ARBA" id="ARBA00022448"/>
    </source>
</evidence>
<dbReference type="SUPFAM" id="SSF81665">
    <property type="entry name" value="Calcium ATPase, transmembrane domain M"/>
    <property type="match status" value="1"/>
</dbReference>
<feature type="transmembrane region" description="Helical" evidence="23">
    <location>
        <begin position="339"/>
        <end position="359"/>
    </location>
</feature>
<dbReference type="InterPro" id="IPR006121">
    <property type="entry name" value="HMA_dom"/>
</dbReference>
<keyword evidence="27" id="KW-1185">Reference proteome</keyword>
<dbReference type="Proteomes" id="UP000313645">
    <property type="component" value="Unassembled WGS sequence"/>
</dbReference>
<evidence type="ECO:0000256" key="23">
    <source>
        <dbReference type="RuleBase" id="RU362081"/>
    </source>
</evidence>
<reference evidence="26 27" key="1">
    <citation type="submission" date="2019-02" db="EMBL/GenBank/DDBJ databases">
        <title>Marinobacter halodurans sp. nov., a marine bacterium isolated from sea tidal flat.</title>
        <authorList>
            <person name="Yoo Y."/>
            <person name="Lee D.W."/>
            <person name="Kim B.S."/>
            <person name="Kim J.-J."/>
        </authorList>
    </citation>
    <scope>NUCLEOTIDE SEQUENCE [LARGE SCALE GENOMIC DNA]</scope>
    <source>
        <strain evidence="26 27">YJ-S3-2</strain>
    </source>
</reference>
<keyword evidence="19 23" id="KW-0472">Membrane</keyword>
<feature type="domain" description="HMA" evidence="25">
    <location>
        <begin position="253"/>
        <end position="316"/>
    </location>
</feature>
<dbReference type="RefSeq" id="WP_131482247.1">
    <property type="nucleotide sequence ID" value="NZ_SJDL01000018.1"/>
</dbReference>
<evidence type="ECO:0000256" key="24">
    <source>
        <dbReference type="SAM" id="MobiDB-lite"/>
    </source>
</evidence>
<dbReference type="PRINTS" id="PR00119">
    <property type="entry name" value="CATATPASE"/>
</dbReference>
<dbReference type="Pfam" id="PF00702">
    <property type="entry name" value="Hydrolase"/>
    <property type="match status" value="1"/>
</dbReference>
<keyword evidence="9 23" id="KW-0479">Metal-binding</keyword>
<dbReference type="InterPro" id="IPR018303">
    <property type="entry name" value="ATPase_P-typ_P_site"/>
</dbReference>
<evidence type="ECO:0000256" key="21">
    <source>
        <dbReference type="ARBA" id="ARBA00033239"/>
    </source>
</evidence>
<dbReference type="InterPro" id="IPR027256">
    <property type="entry name" value="P-typ_ATPase_IB"/>
</dbReference>
<accession>A0ABY1ZLA5</accession>
<feature type="region of interest" description="Disordered" evidence="24">
    <location>
        <begin position="221"/>
        <end position="255"/>
    </location>
</feature>
<evidence type="ECO:0000256" key="8">
    <source>
        <dbReference type="ARBA" id="ARBA00022692"/>
    </source>
</evidence>
<evidence type="ECO:0000256" key="3">
    <source>
        <dbReference type="ARBA" id="ARBA00012517"/>
    </source>
</evidence>
<dbReference type="SFLD" id="SFLDF00027">
    <property type="entry name" value="p-type_atpase"/>
    <property type="match status" value="1"/>
</dbReference>
<keyword evidence="11 23" id="KW-0547">Nucleotide-binding</keyword>
<feature type="transmembrane region" description="Helical" evidence="23">
    <location>
        <begin position="404"/>
        <end position="426"/>
    </location>
</feature>
<dbReference type="Gene3D" id="3.30.70.100">
    <property type="match status" value="4"/>
</dbReference>
<dbReference type="PROSITE" id="PS50846">
    <property type="entry name" value="HMA_2"/>
    <property type="match status" value="3"/>
</dbReference>
<dbReference type="Gene3D" id="2.70.150.10">
    <property type="entry name" value="Calcium-transporting ATPase, cytoplasmic transduction domain A"/>
    <property type="match status" value="1"/>
</dbReference>
<keyword evidence="13 23" id="KW-0067">ATP-binding</keyword>
<dbReference type="InterPro" id="IPR036163">
    <property type="entry name" value="HMA_dom_sf"/>
</dbReference>
<evidence type="ECO:0000313" key="27">
    <source>
        <dbReference type="Proteomes" id="UP000313645"/>
    </source>
</evidence>
<evidence type="ECO:0000256" key="14">
    <source>
        <dbReference type="ARBA" id="ARBA00022842"/>
    </source>
</evidence>
<feature type="transmembrane region" description="Helical" evidence="23">
    <location>
        <begin position="934"/>
        <end position="953"/>
    </location>
</feature>
<comment type="similarity">
    <text evidence="2 23">Belongs to the cation transport ATPase (P-type) (TC 3.A.3) family. Type IB subfamily.</text>
</comment>
<evidence type="ECO:0000256" key="12">
    <source>
        <dbReference type="ARBA" id="ARBA00022796"/>
    </source>
</evidence>
<feature type="domain" description="HMA" evidence="25">
    <location>
        <begin position="77"/>
        <end position="141"/>
    </location>
</feature>
<evidence type="ECO:0000256" key="7">
    <source>
        <dbReference type="ARBA" id="ARBA00022553"/>
    </source>
</evidence>
<dbReference type="InterPro" id="IPR059000">
    <property type="entry name" value="ATPase_P-type_domA"/>
</dbReference>
<evidence type="ECO:0000256" key="17">
    <source>
        <dbReference type="ARBA" id="ARBA00023008"/>
    </source>
</evidence>
<dbReference type="NCBIfam" id="TIGR01511">
    <property type="entry name" value="ATPase-IB1_Cu"/>
    <property type="match status" value="1"/>
</dbReference>
<evidence type="ECO:0000256" key="1">
    <source>
        <dbReference type="ARBA" id="ARBA00004651"/>
    </source>
</evidence>
<dbReference type="SUPFAM" id="SSF56784">
    <property type="entry name" value="HAD-like"/>
    <property type="match status" value="1"/>
</dbReference>
<dbReference type="Pfam" id="PF00122">
    <property type="entry name" value="E1-E2_ATPase"/>
    <property type="match status" value="1"/>
</dbReference>
<dbReference type="InterPro" id="IPR023214">
    <property type="entry name" value="HAD_sf"/>
</dbReference>
<keyword evidence="17" id="KW-0186">Copper</keyword>
<evidence type="ECO:0000259" key="25">
    <source>
        <dbReference type="PROSITE" id="PS50846"/>
    </source>
</evidence>
<evidence type="ECO:0000256" key="2">
    <source>
        <dbReference type="ARBA" id="ARBA00006024"/>
    </source>
</evidence>
<keyword evidence="12" id="KW-0187">Copper transport</keyword>
<dbReference type="EC" id="7.2.2.8" evidence="3"/>
<evidence type="ECO:0000256" key="10">
    <source>
        <dbReference type="ARBA" id="ARBA00022737"/>
    </source>
</evidence>
<organism evidence="26 27">
    <name type="scientific">Marinobacter halodurans</name>
    <dbReference type="NCBI Taxonomy" id="2528979"/>
    <lineage>
        <taxon>Bacteria</taxon>
        <taxon>Pseudomonadati</taxon>
        <taxon>Pseudomonadota</taxon>
        <taxon>Gammaproteobacteria</taxon>
        <taxon>Pseudomonadales</taxon>
        <taxon>Marinobacteraceae</taxon>
        <taxon>Marinobacter</taxon>
    </lineage>
</organism>
<keyword evidence="5" id="KW-0813">Transport</keyword>
<evidence type="ECO:0000313" key="26">
    <source>
        <dbReference type="EMBL" id="TBW54888.1"/>
    </source>
</evidence>
<dbReference type="PROSITE" id="PS00154">
    <property type="entry name" value="ATPASE_E1_E2"/>
    <property type="match status" value="1"/>
</dbReference>
<dbReference type="PANTHER" id="PTHR43520">
    <property type="entry name" value="ATP7, ISOFORM B"/>
    <property type="match status" value="1"/>
</dbReference>
<dbReference type="Gene3D" id="3.40.1110.10">
    <property type="entry name" value="Calcium-transporting ATPase, cytoplasmic domain N"/>
    <property type="match status" value="1"/>
</dbReference>
<keyword evidence="18" id="KW-0406">Ion transport</keyword>
<keyword evidence="6 23" id="KW-1003">Cell membrane</keyword>
<comment type="catalytic activity">
    <reaction evidence="22">
        <text>Cu(+)(in) + ATP + H2O = Cu(+)(out) + ADP + phosphate + H(+)</text>
        <dbReference type="Rhea" id="RHEA:25792"/>
        <dbReference type="ChEBI" id="CHEBI:15377"/>
        <dbReference type="ChEBI" id="CHEBI:15378"/>
        <dbReference type="ChEBI" id="CHEBI:30616"/>
        <dbReference type="ChEBI" id="CHEBI:43474"/>
        <dbReference type="ChEBI" id="CHEBI:49552"/>
        <dbReference type="ChEBI" id="CHEBI:456216"/>
        <dbReference type="EC" id="7.2.2.8"/>
    </reaction>
</comment>
<feature type="transmembrane region" description="Helical" evidence="23">
    <location>
        <begin position="959"/>
        <end position="977"/>
    </location>
</feature>
<keyword evidence="14" id="KW-0460">Magnesium</keyword>
<evidence type="ECO:0000256" key="16">
    <source>
        <dbReference type="ARBA" id="ARBA00022989"/>
    </source>
</evidence>
<keyword evidence="15" id="KW-1278">Translocase</keyword>
<dbReference type="PRINTS" id="PR00943">
    <property type="entry name" value="CUATPASE"/>
</dbReference>
<proteinExistence type="inferred from homology"/>
<evidence type="ECO:0000256" key="13">
    <source>
        <dbReference type="ARBA" id="ARBA00022840"/>
    </source>
</evidence>
<feature type="transmembrane region" description="Helical" evidence="23">
    <location>
        <begin position="618"/>
        <end position="641"/>
    </location>
</feature>
<comment type="caution">
    <text evidence="26">The sequence shown here is derived from an EMBL/GenBank/DDBJ whole genome shotgun (WGS) entry which is preliminary data.</text>
</comment>
<keyword evidence="8 23" id="KW-0812">Transmembrane</keyword>
<dbReference type="NCBIfam" id="TIGR01525">
    <property type="entry name" value="ATPase-IB_hvy"/>
    <property type="match status" value="1"/>
</dbReference>
<feature type="transmembrane region" description="Helical" evidence="23">
    <location>
        <begin position="590"/>
        <end position="612"/>
    </location>
</feature>
<gene>
    <name evidence="26" type="ORF">EZI54_12625</name>
</gene>
<keyword evidence="10" id="KW-0677">Repeat</keyword>
<dbReference type="SUPFAM" id="SSF55008">
    <property type="entry name" value="HMA, heavy metal-associated domain"/>
    <property type="match status" value="4"/>
</dbReference>
<evidence type="ECO:0000256" key="11">
    <source>
        <dbReference type="ARBA" id="ARBA00022741"/>
    </source>
</evidence>
<dbReference type="InterPro" id="IPR023298">
    <property type="entry name" value="ATPase_P-typ_TM_dom_sf"/>
</dbReference>
<dbReference type="CDD" id="cd02094">
    <property type="entry name" value="P-type_ATPase_Cu-like"/>
    <property type="match status" value="1"/>
</dbReference>
<dbReference type="PROSITE" id="PS01047">
    <property type="entry name" value="HMA_1"/>
    <property type="match status" value="3"/>
</dbReference>